<sequence>MYSATMRDIMWLKLMLSLAVLTAHPVRADELPPPPKAVPDMLMTLELAPVINGAAQGETIPVRYYQSRATVRREDLANMGVPVPPGNEVWLEQDDLPDIDFEYDAPGQRLLITVPPEQLANQYLGAPSRQRHQAQAGQGALFNYDFYSSHQSDYRYASLWHEARGFGDYGVFSTTGRWRQTLSGVDTGESGYLRYDSWWRFHDTNTMNTWQVGDMISGSLAWSRSVRMGGVKFSRNFSLRPDLITYPLPTFNGTSAVPGTVDLFVNGTRSRSQNVAPGPFTLTDVPYINGAGEAVVVTEDAQGRRVATSVPFYVTSDLLDAGLADYDLSVGALRRNYALRSMDYGAPAASGVYRYGLNDTLTLETHGEVAEGLSLAGVGSVMRLGRLGVLNLAASGSKHEEGSGWQQSVGYQYTRSGFNIGVQHNRRDEDFSDLSGLGLEAAVYGRSSTQVNTSVALGELGSISAGYFDTRSVDDTRTRLLNLSWNRSLGQRSNLFVSGNRALDGEGWSVTAQLSVSLGQHGTLASSVERLPGDNGSRQRLDYDRPAPIDGGLGWRLGYDRSSRGDDYRQAELSWRGNRGEARVGAFGDRDDTAWWAEATGALVAMDGDVLLSRQINDAFILVSTEGQGDVPVSYEHRTIGRTDDSGHQLIPWVTPWYQAVVGIDTMGLPPDMQAERVRQPVSVRAGSGYLMRFPIHQVRAASIRLEMADGEPVPLGSLATLARGGDQAIVGYDGLVYFQQLSGRERLFVTTPDGQSCDIELTLPEDDDMLHTLGPYSCRLEMADRRLAQPEEMP</sequence>
<keyword evidence="1" id="KW-1029">Fimbrium biogenesis</keyword>
<dbReference type="InterPro" id="IPR025949">
    <property type="entry name" value="PapC-like_C"/>
</dbReference>
<dbReference type="PROSITE" id="PS01151">
    <property type="entry name" value="FIMBRIAL_USHER"/>
    <property type="match status" value="1"/>
</dbReference>
<dbReference type="Gene3D" id="2.60.40.3110">
    <property type="match status" value="1"/>
</dbReference>
<comment type="similarity">
    <text evidence="1">Belongs to the fimbrial export usher family.</text>
</comment>
<dbReference type="GO" id="GO:0009279">
    <property type="term" value="C:cell outer membrane"/>
    <property type="evidence" value="ECO:0007669"/>
    <property type="project" value="UniProtKB-SubCell"/>
</dbReference>
<dbReference type="GO" id="GO:0009297">
    <property type="term" value="P:pilus assembly"/>
    <property type="evidence" value="ECO:0007669"/>
    <property type="project" value="InterPro"/>
</dbReference>
<keyword evidence="2" id="KW-0732">Signal</keyword>
<dbReference type="AlphaFoldDB" id="A0A2R8CJ72"/>
<organism evidence="4 5">
    <name type="scientific">Kushneria phyllosphaerae</name>
    <dbReference type="NCBI Taxonomy" id="2100822"/>
    <lineage>
        <taxon>Bacteria</taxon>
        <taxon>Pseudomonadati</taxon>
        <taxon>Pseudomonadota</taxon>
        <taxon>Gammaproteobacteria</taxon>
        <taxon>Oceanospirillales</taxon>
        <taxon>Halomonadaceae</taxon>
        <taxon>Kushneria</taxon>
    </lineage>
</organism>
<dbReference type="PANTHER" id="PTHR30451:SF5">
    <property type="entry name" value="SLR0019 PROTEIN"/>
    <property type="match status" value="1"/>
</dbReference>
<dbReference type="InterPro" id="IPR043142">
    <property type="entry name" value="PapC-like_C_sf"/>
</dbReference>
<accession>A0A2R8CJ72</accession>
<dbReference type="GO" id="GO:0015473">
    <property type="term" value="F:fimbrial usher porin activity"/>
    <property type="evidence" value="ECO:0007669"/>
    <property type="project" value="InterPro"/>
</dbReference>
<dbReference type="Pfam" id="PF13953">
    <property type="entry name" value="PapC_C"/>
    <property type="match status" value="1"/>
</dbReference>
<dbReference type="EMBL" id="ONZI01000001">
    <property type="protein sequence ID" value="SPJ32930.1"/>
    <property type="molecule type" value="Genomic_DNA"/>
</dbReference>
<dbReference type="PANTHER" id="PTHR30451">
    <property type="entry name" value="OUTER MEMBRANE USHER PROTEIN"/>
    <property type="match status" value="1"/>
</dbReference>
<keyword evidence="1" id="KW-0812">Transmembrane</keyword>
<name>A0A2R8CJ72_9GAMM</name>
<dbReference type="InterPro" id="IPR000015">
    <property type="entry name" value="Fimb_usher"/>
</dbReference>
<dbReference type="InterPro" id="IPR042186">
    <property type="entry name" value="FimD_plug_dom"/>
</dbReference>
<evidence type="ECO:0000259" key="3">
    <source>
        <dbReference type="Pfam" id="PF13953"/>
    </source>
</evidence>
<dbReference type="Pfam" id="PF00577">
    <property type="entry name" value="Usher"/>
    <property type="match status" value="1"/>
</dbReference>
<proteinExistence type="inferred from homology"/>
<evidence type="ECO:0000256" key="2">
    <source>
        <dbReference type="SAM" id="SignalP"/>
    </source>
</evidence>
<keyword evidence="1" id="KW-0998">Cell outer membrane</keyword>
<feature type="chain" id="PRO_5015359486" evidence="2">
    <location>
        <begin position="29"/>
        <end position="795"/>
    </location>
</feature>
<dbReference type="Gene3D" id="2.60.40.2610">
    <property type="entry name" value="Outer membrane usher protein FimD, plug domain"/>
    <property type="match status" value="1"/>
</dbReference>
<feature type="domain" description="PapC-like C-terminal" evidence="3">
    <location>
        <begin position="704"/>
        <end position="766"/>
    </location>
</feature>
<evidence type="ECO:0000313" key="5">
    <source>
        <dbReference type="Proteomes" id="UP000244934"/>
    </source>
</evidence>
<keyword evidence="1" id="KW-0472">Membrane</keyword>
<feature type="signal peptide" evidence="2">
    <location>
        <begin position="1"/>
        <end position="28"/>
    </location>
</feature>
<reference evidence="5" key="1">
    <citation type="submission" date="2018-03" db="EMBL/GenBank/DDBJ databases">
        <authorList>
            <person name="Navarro De La Torre S."/>
        </authorList>
    </citation>
    <scope>NUCLEOTIDE SEQUENCE [LARGE SCALE GENOMIC DNA]</scope>
    <source>
        <strain evidence="5">EAod3</strain>
    </source>
</reference>
<dbReference type="InterPro" id="IPR018030">
    <property type="entry name" value="Fimbrial_membr_usher_CS"/>
</dbReference>
<dbReference type="Proteomes" id="UP000244934">
    <property type="component" value="Unassembled WGS sequence"/>
</dbReference>
<dbReference type="Gene3D" id="2.60.40.2070">
    <property type="match status" value="1"/>
</dbReference>
<comment type="subcellular location">
    <subcellularLocation>
        <location evidence="1">Cell outer membrane</location>
        <topology evidence="1">Multi-pass membrane protein</topology>
    </subcellularLocation>
</comment>
<protein>
    <submittedName>
        <fullName evidence="4">F1 capsule-anchoring protein</fullName>
    </submittedName>
</protein>
<keyword evidence="5" id="KW-1185">Reference proteome</keyword>
<gene>
    <name evidence="4" type="primary">caf1A</name>
    <name evidence="4" type="ORF">KSP9073_00932</name>
</gene>
<evidence type="ECO:0000313" key="4">
    <source>
        <dbReference type="EMBL" id="SPJ32930.1"/>
    </source>
</evidence>
<keyword evidence="1" id="KW-0813">Transport</keyword>
<evidence type="ECO:0000256" key="1">
    <source>
        <dbReference type="RuleBase" id="RU003884"/>
    </source>
</evidence>